<evidence type="ECO:0000256" key="1">
    <source>
        <dbReference type="ARBA" id="ARBA00022603"/>
    </source>
</evidence>
<dbReference type="PANTHER" id="PTHR33603">
    <property type="entry name" value="METHYLTRANSFERASE"/>
    <property type="match status" value="1"/>
</dbReference>
<dbReference type="PIRSF" id="PIRSF004505">
    <property type="entry name" value="MT_bac"/>
    <property type="match status" value="1"/>
</dbReference>
<accession>A0A7K1Y310</accession>
<dbReference type="RefSeq" id="WP_160908491.1">
    <property type="nucleotide sequence ID" value="NZ_WVHS01000005.1"/>
</dbReference>
<name>A0A7K1Y310_9SPHI</name>
<reference evidence="6 7" key="1">
    <citation type="submission" date="2019-11" db="EMBL/GenBank/DDBJ databases">
        <title>Pedobacter sp. HMF7056 Genome sequencing and assembly.</title>
        <authorList>
            <person name="Kang H."/>
            <person name="Kim H."/>
            <person name="Joh K."/>
        </authorList>
    </citation>
    <scope>NUCLEOTIDE SEQUENCE [LARGE SCALE GENOMIC DNA]</scope>
    <source>
        <strain evidence="6 7">HMF7056</strain>
    </source>
</reference>
<dbReference type="EC" id="2.1.1.177" evidence="5"/>
<keyword evidence="7" id="KW-1185">Reference proteome</keyword>
<dbReference type="GO" id="GO:0005737">
    <property type="term" value="C:cytoplasm"/>
    <property type="evidence" value="ECO:0007669"/>
    <property type="project" value="UniProtKB-SubCell"/>
</dbReference>
<dbReference type="PANTHER" id="PTHR33603:SF1">
    <property type="entry name" value="RIBOSOMAL RNA LARGE SUBUNIT METHYLTRANSFERASE H"/>
    <property type="match status" value="1"/>
</dbReference>
<protein>
    <recommendedName>
        <fullName evidence="5">Ribosomal RNA large subunit methyltransferase H</fullName>
        <ecNumber evidence="5">2.1.1.177</ecNumber>
    </recommendedName>
    <alternativeName>
        <fullName evidence="5">23S rRNA (pseudouridine1915-N3)-methyltransferase</fullName>
    </alternativeName>
    <alternativeName>
        <fullName evidence="5">23S rRNA m3Psi1915 methyltransferase</fullName>
    </alternativeName>
    <alternativeName>
        <fullName evidence="5">rRNA (pseudouridine-N3-)-methyltransferase RlmH</fullName>
    </alternativeName>
</protein>
<dbReference type="NCBIfam" id="NF000990">
    <property type="entry name" value="PRK00103.2-4"/>
    <property type="match status" value="1"/>
</dbReference>
<comment type="caution">
    <text evidence="6">The sequence shown here is derived from an EMBL/GenBank/DDBJ whole genome shotgun (WGS) entry which is preliminary data.</text>
</comment>
<evidence type="ECO:0000313" key="7">
    <source>
        <dbReference type="Proteomes" id="UP000451233"/>
    </source>
</evidence>
<dbReference type="EMBL" id="WVHS01000005">
    <property type="protein sequence ID" value="MXV17488.1"/>
    <property type="molecule type" value="Genomic_DNA"/>
</dbReference>
<feature type="binding site" evidence="5">
    <location>
        <position position="73"/>
    </location>
    <ligand>
        <name>S-adenosyl-L-methionine</name>
        <dbReference type="ChEBI" id="CHEBI:59789"/>
    </ligand>
</feature>
<keyword evidence="2 5" id="KW-0808">Transferase</keyword>
<evidence type="ECO:0000256" key="5">
    <source>
        <dbReference type="HAMAP-Rule" id="MF_00658"/>
    </source>
</evidence>
<evidence type="ECO:0000313" key="6">
    <source>
        <dbReference type="EMBL" id="MXV17488.1"/>
    </source>
</evidence>
<dbReference type="Proteomes" id="UP000451233">
    <property type="component" value="Unassembled WGS sequence"/>
</dbReference>
<comment type="catalytic activity">
    <reaction evidence="5">
        <text>pseudouridine(1915) in 23S rRNA + S-adenosyl-L-methionine = N(3)-methylpseudouridine(1915) in 23S rRNA + S-adenosyl-L-homocysteine + H(+)</text>
        <dbReference type="Rhea" id="RHEA:42752"/>
        <dbReference type="Rhea" id="RHEA-COMP:10221"/>
        <dbReference type="Rhea" id="RHEA-COMP:10222"/>
        <dbReference type="ChEBI" id="CHEBI:15378"/>
        <dbReference type="ChEBI" id="CHEBI:57856"/>
        <dbReference type="ChEBI" id="CHEBI:59789"/>
        <dbReference type="ChEBI" id="CHEBI:65314"/>
        <dbReference type="ChEBI" id="CHEBI:74486"/>
        <dbReference type="EC" id="2.1.1.177"/>
    </reaction>
</comment>
<organism evidence="6 7">
    <name type="scientific">Hufsiella ginkgonis</name>
    <dbReference type="NCBI Taxonomy" id="2695274"/>
    <lineage>
        <taxon>Bacteria</taxon>
        <taxon>Pseudomonadati</taxon>
        <taxon>Bacteroidota</taxon>
        <taxon>Sphingobacteriia</taxon>
        <taxon>Sphingobacteriales</taxon>
        <taxon>Sphingobacteriaceae</taxon>
        <taxon>Hufsiella</taxon>
    </lineage>
</organism>
<feature type="binding site" evidence="5">
    <location>
        <position position="105"/>
    </location>
    <ligand>
        <name>S-adenosyl-L-methionine</name>
        <dbReference type="ChEBI" id="CHEBI:59789"/>
    </ligand>
</feature>
<sequence length="157" mass="18060">MKITLLVTGKTEDNYLKEGMEKYLKRLKLYVSFRVQELPELKSTKNLTESQQKIAEAELISKHLSPADHLVLLDEHGQDLSSVGFSGLLQKKMLANVQHLVFVVGGPYGFDNSLHRRAAEKLSLSKMTFSHQMVRLFFIEQLYRAFTILKGEPYHHK</sequence>
<dbReference type="Gene3D" id="3.40.1280.10">
    <property type="match status" value="1"/>
</dbReference>
<dbReference type="HAMAP" id="MF_00658">
    <property type="entry name" value="23SrRNA_methyltr_H"/>
    <property type="match status" value="1"/>
</dbReference>
<dbReference type="SUPFAM" id="SSF75217">
    <property type="entry name" value="alpha/beta knot"/>
    <property type="match status" value="1"/>
</dbReference>
<keyword evidence="3 5" id="KW-0949">S-adenosyl-L-methionine</keyword>
<evidence type="ECO:0000256" key="4">
    <source>
        <dbReference type="ARBA" id="ARBA00038303"/>
    </source>
</evidence>
<proteinExistence type="inferred from homology"/>
<gene>
    <name evidence="5 6" type="primary">rlmH</name>
    <name evidence="6" type="ORF">GS398_19470</name>
</gene>
<comment type="similarity">
    <text evidence="4 5">Belongs to the RNA methyltransferase RlmH family.</text>
</comment>
<comment type="subunit">
    <text evidence="5">Homodimer.</text>
</comment>
<dbReference type="InterPro" id="IPR029026">
    <property type="entry name" value="tRNA_m1G_MTases_N"/>
</dbReference>
<feature type="binding site" evidence="5">
    <location>
        <begin position="124"/>
        <end position="129"/>
    </location>
    <ligand>
        <name>S-adenosyl-L-methionine</name>
        <dbReference type="ChEBI" id="CHEBI:59789"/>
    </ligand>
</feature>
<evidence type="ECO:0000256" key="3">
    <source>
        <dbReference type="ARBA" id="ARBA00022691"/>
    </source>
</evidence>
<keyword evidence="5" id="KW-0698">rRNA processing</keyword>
<dbReference type="GO" id="GO:0070038">
    <property type="term" value="F:rRNA (pseudouridine-N3-)-methyltransferase activity"/>
    <property type="evidence" value="ECO:0007669"/>
    <property type="project" value="UniProtKB-UniRule"/>
</dbReference>
<dbReference type="AlphaFoldDB" id="A0A7K1Y310"/>
<keyword evidence="1 5" id="KW-0489">Methyltransferase</keyword>
<keyword evidence="5" id="KW-0963">Cytoplasm</keyword>
<dbReference type="InterPro" id="IPR029028">
    <property type="entry name" value="Alpha/beta_knot_MTases"/>
</dbReference>
<dbReference type="InterPro" id="IPR003742">
    <property type="entry name" value="RlmH-like"/>
</dbReference>
<dbReference type="CDD" id="cd18081">
    <property type="entry name" value="RlmH-like"/>
    <property type="match status" value="1"/>
</dbReference>
<evidence type="ECO:0000256" key="2">
    <source>
        <dbReference type="ARBA" id="ARBA00022679"/>
    </source>
</evidence>
<comment type="subcellular location">
    <subcellularLocation>
        <location evidence="5">Cytoplasm</location>
    </subcellularLocation>
</comment>
<dbReference type="Pfam" id="PF02590">
    <property type="entry name" value="SPOUT_MTase"/>
    <property type="match status" value="1"/>
</dbReference>
<comment type="function">
    <text evidence="5">Specifically methylates the pseudouridine at position 1915 (m3Psi1915) in 23S rRNA.</text>
</comment>